<dbReference type="PANTHER" id="PTHR36838">
    <property type="entry name" value="AUXIN EFFLUX CARRIER FAMILY PROTEIN"/>
    <property type="match status" value="1"/>
</dbReference>
<feature type="transmembrane region" description="Helical" evidence="7">
    <location>
        <begin position="85"/>
        <end position="105"/>
    </location>
</feature>
<evidence type="ECO:0008006" key="9">
    <source>
        <dbReference type="Google" id="ProtNLM"/>
    </source>
</evidence>
<feature type="transmembrane region" description="Helical" evidence="7">
    <location>
        <begin position="196"/>
        <end position="217"/>
    </location>
</feature>
<evidence type="ECO:0000256" key="3">
    <source>
        <dbReference type="ARBA" id="ARBA00022475"/>
    </source>
</evidence>
<sequence>MHGQHAVQRYSPVSTKNTLCNHASVFQPLVQVYLLLGVGAAYGALRKPGESEVAFTERLLLDILLPAVILSSIRERLFSTGDPSALALTLLGAATSSLVLSAALAARLSREEALTAMYANTGYIPLGIAHALWGGAGASAVGFYVAGNNLASNLLAPMALGGHSSREGLKRAALFPPLYGLLVGVALGLTRLPLPVWLESFLGSLASAAAPLALMVVGVEFGRSWAGFDLRDLKPYILRLLIAVPLAASLVLLGAFKSVDAKVALLESVMPSAASCVPVARKLSLDAAKVSRVVFATTLVSTTLLAPLVLILLGS</sequence>
<evidence type="ECO:0000256" key="5">
    <source>
        <dbReference type="ARBA" id="ARBA00022989"/>
    </source>
</evidence>
<evidence type="ECO:0000256" key="7">
    <source>
        <dbReference type="SAM" id="Phobius"/>
    </source>
</evidence>
<comment type="caution">
    <text evidence="8">The sequence shown here is derived from an EMBL/GenBank/DDBJ whole genome shotgun (WGS) entry which is preliminary data.</text>
</comment>
<evidence type="ECO:0000256" key="4">
    <source>
        <dbReference type="ARBA" id="ARBA00022692"/>
    </source>
</evidence>
<dbReference type="GO" id="GO:0055085">
    <property type="term" value="P:transmembrane transport"/>
    <property type="evidence" value="ECO:0007669"/>
    <property type="project" value="InterPro"/>
</dbReference>
<feature type="transmembrane region" description="Helical" evidence="7">
    <location>
        <begin position="293"/>
        <end position="313"/>
    </location>
</feature>
<keyword evidence="5 7" id="KW-1133">Transmembrane helix</keyword>
<reference evidence="8" key="1">
    <citation type="journal article" date="2020" name="mSystems">
        <title>Genome- and Community-Level Interaction Insights into Carbon Utilization and Element Cycling Functions of Hydrothermarchaeota in Hydrothermal Sediment.</title>
        <authorList>
            <person name="Zhou Z."/>
            <person name="Liu Y."/>
            <person name="Xu W."/>
            <person name="Pan J."/>
            <person name="Luo Z.H."/>
            <person name="Li M."/>
        </authorList>
    </citation>
    <scope>NUCLEOTIDE SEQUENCE [LARGE SCALE GENOMIC DNA]</scope>
    <source>
        <strain evidence="8">SpSt-8</strain>
    </source>
</reference>
<dbReference type="GO" id="GO:0016020">
    <property type="term" value="C:membrane"/>
    <property type="evidence" value="ECO:0007669"/>
    <property type="project" value="UniProtKB-SubCell"/>
</dbReference>
<feature type="transmembrane region" description="Helical" evidence="7">
    <location>
        <begin position="172"/>
        <end position="190"/>
    </location>
</feature>
<dbReference type="Pfam" id="PF03547">
    <property type="entry name" value="Mem_trans"/>
    <property type="match status" value="1"/>
</dbReference>
<keyword evidence="6 7" id="KW-0472">Membrane</keyword>
<evidence type="ECO:0000256" key="1">
    <source>
        <dbReference type="ARBA" id="ARBA00004141"/>
    </source>
</evidence>
<name>A0A7C3SMN3_THEPE</name>
<organism evidence="8">
    <name type="scientific">Thermofilum pendens</name>
    <dbReference type="NCBI Taxonomy" id="2269"/>
    <lineage>
        <taxon>Archaea</taxon>
        <taxon>Thermoproteota</taxon>
        <taxon>Thermoprotei</taxon>
        <taxon>Thermofilales</taxon>
        <taxon>Thermofilaceae</taxon>
        <taxon>Thermofilum</taxon>
    </lineage>
</organism>
<keyword evidence="2" id="KW-0813">Transport</keyword>
<evidence type="ECO:0000313" key="8">
    <source>
        <dbReference type="EMBL" id="HGB25609.1"/>
    </source>
</evidence>
<dbReference type="PANTHER" id="PTHR36838:SF3">
    <property type="entry name" value="TRANSPORTER AUXIN EFFLUX CARRIER EC FAMILY"/>
    <property type="match status" value="1"/>
</dbReference>
<protein>
    <recommendedName>
        <fullName evidence="9">AEC family transporter</fullName>
    </recommendedName>
</protein>
<keyword evidence="4 7" id="KW-0812">Transmembrane</keyword>
<comment type="subcellular location">
    <subcellularLocation>
        <location evidence="1">Membrane</location>
        <topology evidence="1">Multi-pass membrane protein</topology>
    </subcellularLocation>
</comment>
<gene>
    <name evidence="8" type="ORF">ENV88_06275</name>
</gene>
<proteinExistence type="predicted"/>
<feature type="transmembrane region" description="Helical" evidence="7">
    <location>
        <begin position="237"/>
        <end position="256"/>
    </location>
</feature>
<accession>A0A7C3SMN3</accession>
<evidence type="ECO:0000256" key="6">
    <source>
        <dbReference type="ARBA" id="ARBA00023136"/>
    </source>
</evidence>
<evidence type="ECO:0000256" key="2">
    <source>
        <dbReference type="ARBA" id="ARBA00022448"/>
    </source>
</evidence>
<dbReference type="EMBL" id="DTIB01000104">
    <property type="protein sequence ID" value="HGB25609.1"/>
    <property type="molecule type" value="Genomic_DNA"/>
</dbReference>
<dbReference type="AlphaFoldDB" id="A0A7C3SMN3"/>
<dbReference type="InterPro" id="IPR004776">
    <property type="entry name" value="Mem_transp_PIN-like"/>
</dbReference>
<keyword evidence="3" id="KW-1003">Cell membrane</keyword>